<reference evidence="2" key="2">
    <citation type="submission" date="2025-09" db="UniProtKB">
        <authorList>
            <consortium name="Ensembl"/>
        </authorList>
    </citation>
    <scope>IDENTIFICATION</scope>
</reference>
<organism evidence="2 3">
    <name type="scientific">Aotus nancymaae</name>
    <name type="common">Ma's night monkey</name>
    <dbReference type="NCBI Taxonomy" id="37293"/>
    <lineage>
        <taxon>Eukaryota</taxon>
        <taxon>Metazoa</taxon>
        <taxon>Chordata</taxon>
        <taxon>Craniata</taxon>
        <taxon>Vertebrata</taxon>
        <taxon>Euteleostomi</taxon>
        <taxon>Mammalia</taxon>
        <taxon>Eutheria</taxon>
        <taxon>Euarchontoglires</taxon>
        <taxon>Primates</taxon>
        <taxon>Haplorrhini</taxon>
        <taxon>Platyrrhini</taxon>
        <taxon>Aotidae</taxon>
        <taxon>Aotus</taxon>
    </lineage>
</organism>
<gene>
    <name evidence="2" type="primary">MOK</name>
</gene>
<keyword evidence="3" id="KW-1185">Reference proteome</keyword>
<evidence type="ECO:0000313" key="2">
    <source>
        <dbReference type="Ensembl" id="ENSANAP00000041172.1"/>
    </source>
</evidence>
<sequence>MIPMRESPPTRPCSTPTSKNREPRTETSTKPRPSSSTPFKHVRPSTLCW</sequence>
<reference evidence="2" key="1">
    <citation type="submission" date="2025-08" db="UniProtKB">
        <authorList>
            <consortium name="Ensembl"/>
        </authorList>
    </citation>
    <scope>IDENTIFICATION</scope>
</reference>
<feature type="region of interest" description="Disordered" evidence="1">
    <location>
        <begin position="1"/>
        <end position="49"/>
    </location>
</feature>
<dbReference type="GeneTree" id="ENSGT00940000159582"/>
<dbReference type="Ensembl" id="ENSANAT00000059285.1">
    <property type="protein sequence ID" value="ENSANAP00000041172.1"/>
    <property type="gene ID" value="ENSANAG00000037905.1"/>
</dbReference>
<accession>A0A2K5F6T5</accession>
<dbReference type="AlphaFoldDB" id="A0A2K5F6T5"/>
<protein>
    <submittedName>
        <fullName evidence="2">MOK protein kinase</fullName>
    </submittedName>
</protein>
<evidence type="ECO:0000313" key="3">
    <source>
        <dbReference type="Proteomes" id="UP000233020"/>
    </source>
</evidence>
<dbReference type="Proteomes" id="UP000233020">
    <property type="component" value="Unplaced"/>
</dbReference>
<name>A0A2K5F6T5_AOTNA</name>
<evidence type="ECO:0000256" key="1">
    <source>
        <dbReference type="SAM" id="MobiDB-lite"/>
    </source>
</evidence>
<proteinExistence type="predicted"/>
<feature type="compositionally biased region" description="Basic and acidic residues" evidence="1">
    <location>
        <begin position="19"/>
        <end position="29"/>
    </location>
</feature>